<evidence type="ECO:0000313" key="3">
    <source>
        <dbReference type="EMBL" id="QES88398.1"/>
    </source>
</evidence>
<dbReference type="Pfam" id="PF01380">
    <property type="entry name" value="SIS"/>
    <property type="match status" value="1"/>
</dbReference>
<dbReference type="InterPro" id="IPR001347">
    <property type="entry name" value="SIS_dom"/>
</dbReference>
<dbReference type="Gene3D" id="3.40.50.10490">
    <property type="entry name" value="Glucose-6-phosphate isomerase like protein, domain 1"/>
    <property type="match status" value="1"/>
</dbReference>
<protein>
    <submittedName>
        <fullName evidence="3">6-phospho-3-hexuloisomerase</fullName>
    </submittedName>
</protein>
<dbReference type="PANTHER" id="PTHR43443:SF1">
    <property type="entry name" value="3-HEXULOSE-6-PHOSPHATE ISOMERASE"/>
    <property type="match status" value="1"/>
</dbReference>
<dbReference type="KEGG" id="arac:E0W69_006910"/>
<dbReference type="InterPro" id="IPR017552">
    <property type="entry name" value="PHI/rmpB"/>
</dbReference>
<organism evidence="3 4">
    <name type="scientific">Rhizosphaericola mali</name>
    <dbReference type="NCBI Taxonomy" id="2545455"/>
    <lineage>
        <taxon>Bacteria</taxon>
        <taxon>Pseudomonadati</taxon>
        <taxon>Bacteroidota</taxon>
        <taxon>Chitinophagia</taxon>
        <taxon>Chitinophagales</taxon>
        <taxon>Chitinophagaceae</taxon>
        <taxon>Rhizosphaericola</taxon>
    </lineage>
</organism>
<evidence type="ECO:0000256" key="1">
    <source>
        <dbReference type="ARBA" id="ARBA00009235"/>
    </source>
</evidence>
<dbReference type="EMBL" id="CP044016">
    <property type="protein sequence ID" value="QES88398.1"/>
    <property type="molecule type" value="Genomic_DNA"/>
</dbReference>
<keyword evidence="3" id="KW-0413">Isomerase</keyword>
<comment type="similarity">
    <text evidence="1">Belongs to the SIS family. PHI subfamily.</text>
</comment>
<dbReference type="InterPro" id="IPR046348">
    <property type="entry name" value="SIS_dom_sf"/>
</dbReference>
<dbReference type="GO" id="GO:0097367">
    <property type="term" value="F:carbohydrate derivative binding"/>
    <property type="evidence" value="ECO:0007669"/>
    <property type="project" value="InterPro"/>
</dbReference>
<gene>
    <name evidence="3" type="primary">hxlB</name>
    <name evidence="3" type="ORF">E0W69_006910</name>
</gene>
<dbReference type="PROSITE" id="PS51464">
    <property type="entry name" value="SIS"/>
    <property type="match status" value="1"/>
</dbReference>
<evidence type="ECO:0000259" key="2">
    <source>
        <dbReference type="PROSITE" id="PS51464"/>
    </source>
</evidence>
<feature type="domain" description="SIS" evidence="2">
    <location>
        <begin position="33"/>
        <end position="175"/>
    </location>
</feature>
<dbReference type="SUPFAM" id="SSF53697">
    <property type="entry name" value="SIS domain"/>
    <property type="match status" value="1"/>
</dbReference>
<name>A0A5P2G148_9BACT</name>
<dbReference type="GO" id="GO:0016853">
    <property type="term" value="F:isomerase activity"/>
    <property type="evidence" value="ECO:0007669"/>
    <property type="project" value="UniProtKB-KW"/>
</dbReference>
<dbReference type="AlphaFoldDB" id="A0A5P2G148"/>
<dbReference type="NCBIfam" id="TIGR03127">
    <property type="entry name" value="RuMP_HxlB"/>
    <property type="match status" value="1"/>
</dbReference>
<dbReference type="RefSeq" id="WP_131329286.1">
    <property type="nucleotide sequence ID" value="NZ_CP044016.1"/>
</dbReference>
<proteinExistence type="inferred from homology"/>
<accession>A0A5P2G148</accession>
<dbReference type="GO" id="GO:1901135">
    <property type="term" value="P:carbohydrate derivative metabolic process"/>
    <property type="evidence" value="ECO:0007669"/>
    <property type="project" value="InterPro"/>
</dbReference>
<reference evidence="3 4" key="1">
    <citation type="submission" date="2019-09" db="EMBL/GenBank/DDBJ databases">
        <title>Complete genome sequence of Arachidicoccus sp. B3-10 isolated from apple orchard soil.</title>
        <authorList>
            <person name="Kim H.S."/>
            <person name="Han K.-I."/>
            <person name="Suh M.K."/>
            <person name="Lee K.C."/>
            <person name="Eom M.K."/>
            <person name="Kim J.-S."/>
            <person name="Kang S.W."/>
            <person name="Sin Y."/>
            <person name="Lee J.-S."/>
        </authorList>
    </citation>
    <scope>NUCLEOTIDE SEQUENCE [LARGE SCALE GENOMIC DNA]</scope>
    <source>
        <strain evidence="3 4">B3-10</strain>
    </source>
</reference>
<keyword evidence="4" id="KW-1185">Reference proteome</keyword>
<evidence type="ECO:0000313" key="4">
    <source>
        <dbReference type="Proteomes" id="UP000292424"/>
    </source>
</evidence>
<dbReference type="CDD" id="cd05005">
    <property type="entry name" value="SIS_PHI"/>
    <property type="match status" value="1"/>
</dbReference>
<dbReference type="OrthoDB" id="9797832at2"/>
<dbReference type="Proteomes" id="UP000292424">
    <property type="component" value="Chromosome"/>
</dbReference>
<dbReference type="PANTHER" id="PTHR43443">
    <property type="entry name" value="3-HEXULOSE-6-PHOSPHATE ISOMERASE"/>
    <property type="match status" value="1"/>
</dbReference>
<sequence>MSQKQNILNKIQDILIENRQVLLNVSEVELNLAKNAMVSANRIFFMGTGRSGLALKMAAMRFMHLGLNVFVVGEIVTPAILENDILIVASGSGTTSTVLIAAEKAKKVNTKILAITTNKDNPLAEIANHIIQIPAAQKTDFSENISQQYAGSLFEQSTLFVLDAIFSVLWENSGKTKEELWPKHANLE</sequence>